<reference evidence="7" key="2">
    <citation type="journal article" date="2024" name="Environ. Microbiol.">
        <title>Genome analysis and description of Tunturibacter gen. nov. expands the diversity of Terriglobia in tundra soils.</title>
        <authorList>
            <person name="Messyasz A."/>
            <person name="Mannisto M.K."/>
            <person name="Kerkhof L.J."/>
            <person name="Haggblom M.M."/>
        </authorList>
    </citation>
    <scope>NUCLEOTIDE SEQUENCE</scope>
    <source>
        <strain evidence="7">X5P6</strain>
    </source>
</reference>
<comment type="pathway">
    <text evidence="3">Amino-sugar metabolism; N-acetylneuraminate degradation; D-fructose 6-phosphate from N-acetylneuraminate: step 3/5.</text>
</comment>
<dbReference type="Pfam" id="PF04131">
    <property type="entry name" value="NanE"/>
    <property type="match status" value="1"/>
</dbReference>
<reference evidence="7" key="1">
    <citation type="submission" date="2023-08" db="EMBL/GenBank/DDBJ databases">
        <authorList>
            <person name="Messyasz A."/>
            <person name="Mannisto M.K."/>
            <person name="Kerkhof L.J."/>
            <person name="Haggblom M."/>
        </authorList>
    </citation>
    <scope>NUCLEOTIDE SEQUENCE</scope>
    <source>
        <strain evidence="7">X5P6</strain>
    </source>
</reference>
<dbReference type="Gene3D" id="3.20.20.70">
    <property type="entry name" value="Aldolase class I"/>
    <property type="match status" value="1"/>
</dbReference>
<evidence type="ECO:0000313" key="7">
    <source>
        <dbReference type="EMBL" id="XCB34496.1"/>
    </source>
</evidence>
<evidence type="ECO:0000256" key="2">
    <source>
        <dbReference type="ARBA" id="ARBA00002147"/>
    </source>
</evidence>
<keyword evidence="6" id="KW-0119">Carbohydrate metabolism</keyword>
<dbReference type="AlphaFoldDB" id="A0AAU7ZU45"/>
<evidence type="ECO:0000256" key="1">
    <source>
        <dbReference type="ARBA" id="ARBA00000056"/>
    </source>
</evidence>
<dbReference type="InterPro" id="IPR013785">
    <property type="entry name" value="Aldolase_TIM"/>
</dbReference>
<dbReference type="RefSeq" id="WP_353065698.1">
    <property type="nucleotide sequence ID" value="NZ_CP132942.1"/>
</dbReference>
<protein>
    <recommendedName>
        <fullName evidence="4">N-acylglucosamine-6-phosphate 2-epimerase</fullName>
        <ecNumber evidence="4">5.1.3.9</ecNumber>
    </recommendedName>
</protein>
<dbReference type="InterPro" id="IPR007260">
    <property type="entry name" value="NanE"/>
</dbReference>
<dbReference type="PANTHER" id="PTHR36204:SF1">
    <property type="entry name" value="N-ACETYLMANNOSAMINE-6-PHOSPHATE 2-EPIMERASE-RELATED"/>
    <property type="match status" value="1"/>
</dbReference>
<evidence type="ECO:0000256" key="5">
    <source>
        <dbReference type="ARBA" id="ARBA00023235"/>
    </source>
</evidence>
<dbReference type="InterPro" id="IPR011060">
    <property type="entry name" value="RibuloseP-bd_barrel"/>
</dbReference>
<gene>
    <name evidence="7" type="ORF">RBB77_06305</name>
</gene>
<dbReference type="PANTHER" id="PTHR36204">
    <property type="entry name" value="N-ACETYLMANNOSAMINE-6-PHOSPHATE 2-EPIMERASE-RELATED"/>
    <property type="match status" value="1"/>
</dbReference>
<dbReference type="KEGG" id="tpsc:RBB77_06305"/>
<dbReference type="EC" id="5.1.3.9" evidence="4"/>
<comment type="catalytic activity">
    <reaction evidence="1">
        <text>an N-acyl-D-glucosamine 6-phosphate = an N-acyl-D-mannosamine 6-phosphate</text>
        <dbReference type="Rhea" id="RHEA:23932"/>
        <dbReference type="ChEBI" id="CHEBI:57599"/>
        <dbReference type="ChEBI" id="CHEBI:57666"/>
        <dbReference type="EC" id="5.1.3.9"/>
    </reaction>
</comment>
<dbReference type="EMBL" id="CP132942">
    <property type="protein sequence ID" value="XCB34496.1"/>
    <property type="molecule type" value="Genomic_DNA"/>
</dbReference>
<dbReference type="GO" id="GO:0019262">
    <property type="term" value="P:N-acetylneuraminate catabolic process"/>
    <property type="evidence" value="ECO:0007669"/>
    <property type="project" value="TreeGrafter"/>
</dbReference>
<evidence type="ECO:0000256" key="3">
    <source>
        <dbReference type="ARBA" id="ARBA00005081"/>
    </source>
</evidence>
<evidence type="ECO:0000256" key="4">
    <source>
        <dbReference type="ARBA" id="ARBA00013180"/>
    </source>
</evidence>
<dbReference type="GO" id="GO:0005829">
    <property type="term" value="C:cytosol"/>
    <property type="evidence" value="ECO:0007669"/>
    <property type="project" value="TreeGrafter"/>
</dbReference>
<keyword evidence="5 7" id="KW-0413">Isomerase</keyword>
<accession>A0AAU7ZU45</accession>
<dbReference type="SUPFAM" id="SSF51366">
    <property type="entry name" value="Ribulose-phoshate binding barrel"/>
    <property type="match status" value="1"/>
</dbReference>
<dbReference type="CDD" id="cd04729">
    <property type="entry name" value="NanE"/>
    <property type="match status" value="1"/>
</dbReference>
<sequence length="248" mass="26296">MSQASNAPFNSPFQQLHGRIVVSCQADEGDPLDDLDTLNRIATSVLRGGAGGLRAEGVTRIAAFRSLTDLPIIGIIKAYDANGDVYITPDFFSAKAISDAGADIIALDCTARRLTAPEPWTELIPRIHAELHRPVLADIASLEDAVAAERAGADAVATTLYGYTAETAGIRTPSWPLLQALVAHLTVPILLEGHITHPPDALHALTLGATAVVVGSAITRPETITRRFVGVARQKNLHFTNDQADDAV</sequence>
<dbReference type="GO" id="GO:0047465">
    <property type="term" value="F:N-acylglucosamine-6-phosphate 2-epimerase activity"/>
    <property type="evidence" value="ECO:0007669"/>
    <property type="project" value="UniProtKB-EC"/>
</dbReference>
<evidence type="ECO:0000256" key="6">
    <source>
        <dbReference type="ARBA" id="ARBA00023277"/>
    </source>
</evidence>
<organism evidence="7">
    <name type="scientific">Tunturiibacter psychrotolerans</name>
    <dbReference type="NCBI Taxonomy" id="3069686"/>
    <lineage>
        <taxon>Bacteria</taxon>
        <taxon>Pseudomonadati</taxon>
        <taxon>Acidobacteriota</taxon>
        <taxon>Terriglobia</taxon>
        <taxon>Terriglobales</taxon>
        <taxon>Acidobacteriaceae</taxon>
        <taxon>Tunturiibacter</taxon>
    </lineage>
</organism>
<dbReference type="GO" id="GO:0006053">
    <property type="term" value="P:N-acetylmannosamine catabolic process"/>
    <property type="evidence" value="ECO:0007669"/>
    <property type="project" value="TreeGrafter"/>
</dbReference>
<comment type="function">
    <text evidence="2">Converts N-acetylmannosamine-6-phosphate (ManNAc-6-P) to N-acetylglucosamine-6-phosphate (GlcNAc-6-P).</text>
</comment>
<name>A0AAU7ZU45_9BACT</name>
<proteinExistence type="predicted"/>
<dbReference type="NCBIfam" id="NF002231">
    <property type="entry name" value="PRK01130.1"/>
    <property type="match status" value="1"/>
</dbReference>